<dbReference type="GO" id="GO:0008270">
    <property type="term" value="F:zinc ion binding"/>
    <property type="evidence" value="ECO:0007669"/>
    <property type="project" value="InterPro"/>
</dbReference>
<dbReference type="SMART" id="SM00066">
    <property type="entry name" value="GAL4"/>
    <property type="match status" value="1"/>
</dbReference>
<dbReference type="AlphaFoldDB" id="A0A319F7W5"/>
<dbReference type="PROSITE" id="PS50048">
    <property type="entry name" value="ZN2_CY6_FUNGAL_2"/>
    <property type="match status" value="1"/>
</dbReference>
<dbReference type="OrthoDB" id="3031538at2759"/>
<keyword evidence="2" id="KW-0238">DNA-binding</keyword>
<keyword evidence="1" id="KW-0805">Transcription regulation</keyword>
<dbReference type="PANTHER" id="PTHR47784:SF9">
    <property type="entry name" value="ZN(II)2CYS6 TRANSCRIPTION FACTOR (EUROFUNG)"/>
    <property type="match status" value="1"/>
</dbReference>
<dbReference type="GO" id="GO:0001228">
    <property type="term" value="F:DNA-binding transcription activator activity, RNA polymerase II-specific"/>
    <property type="evidence" value="ECO:0007669"/>
    <property type="project" value="TreeGrafter"/>
</dbReference>
<dbReference type="EMBL" id="KZ826410">
    <property type="protein sequence ID" value="PYI01643.1"/>
    <property type="molecule type" value="Genomic_DNA"/>
</dbReference>
<dbReference type="VEuPathDB" id="FungiDB:BO78DRAFT_401186"/>
<feature type="domain" description="Zn(2)-C6 fungal-type" evidence="5">
    <location>
        <begin position="18"/>
        <end position="48"/>
    </location>
</feature>
<proteinExistence type="predicted"/>
<evidence type="ECO:0000259" key="5">
    <source>
        <dbReference type="PROSITE" id="PS50048"/>
    </source>
</evidence>
<dbReference type="GO" id="GO:0003677">
    <property type="term" value="F:DNA binding"/>
    <property type="evidence" value="ECO:0007669"/>
    <property type="project" value="UniProtKB-KW"/>
</dbReference>
<dbReference type="Gene3D" id="4.10.240.10">
    <property type="entry name" value="Zn(2)-C6 fungal-type DNA-binding domain"/>
    <property type="match status" value="1"/>
</dbReference>
<gene>
    <name evidence="6" type="ORF">BO78DRAFT_401186</name>
</gene>
<dbReference type="Pfam" id="PF00172">
    <property type="entry name" value="Zn_clus"/>
    <property type="match status" value="1"/>
</dbReference>
<sequence length="405" mass="45868">MAHQDRPRTQTHRRSRRGCGNCKLRSVKCDETKPVCRRCQAYGVSCAYSSIQSLQAAGERMVTITQPRSLSYWVDRDDYLLSRFQVRTAVTVSHGRCREVFQNQVVQLARSAPYLRHAILTLVLMHDRLAFHAPTPRLSLDESDHWDRALTGFNRQLSQGFRPEEKGALLTTAAILWFLVFCHTEAYTPEDAWPLRCAAPADPAWLQINGGKEEIWRLMPSSSPDPVAEALAPGQFSPLFLGEPVGLDPSKVPLAFTRLFGLNTAFPSAECLPYRDAAVEVARALYTDRPAFTNILCFVNCLRTMTPRFKQLLLDRDPRALLLLGCWYVKVRQLGVWWMTRRAWLEGEAIWLYLARHFWDVDDIRSMLLSIQGGGTGGRKRGLSVEGVSSPHGHLSIERLADTML</sequence>
<dbReference type="Proteomes" id="UP000248423">
    <property type="component" value="Unassembled WGS sequence"/>
</dbReference>
<dbReference type="InterPro" id="IPR053157">
    <property type="entry name" value="Sterol_Uptake_Regulator"/>
</dbReference>
<dbReference type="CDD" id="cd00067">
    <property type="entry name" value="GAL4"/>
    <property type="match status" value="1"/>
</dbReference>
<keyword evidence="4" id="KW-0539">Nucleus</keyword>
<keyword evidence="7" id="KW-1185">Reference proteome</keyword>
<evidence type="ECO:0000313" key="6">
    <source>
        <dbReference type="EMBL" id="PYI01643.1"/>
    </source>
</evidence>
<reference evidence="6 7" key="1">
    <citation type="submission" date="2018-02" db="EMBL/GenBank/DDBJ databases">
        <title>The genomes of Aspergillus section Nigri reveals drivers in fungal speciation.</title>
        <authorList>
            <consortium name="DOE Joint Genome Institute"/>
            <person name="Vesth T.C."/>
            <person name="Nybo J."/>
            <person name="Theobald S."/>
            <person name="Brandl J."/>
            <person name="Frisvad J.C."/>
            <person name="Nielsen K.F."/>
            <person name="Lyhne E.K."/>
            <person name="Kogle M.E."/>
            <person name="Kuo A."/>
            <person name="Riley R."/>
            <person name="Clum A."/>
            <person name="Nolan M."/>
            <person name="Lipzen A."/>
            <person name="Salamov A."/>
            <person name="Henrissat B."/>
            <person name="Wiebenga A."/>
            <person name="De vries R.P."/>
            <person name="Grigoriev I.V."/>
            <person name="Mortensen U.H."/>
            <person name="Andersen M.R."/>
            <person name="Baker S.E."/>
        </authorList>
    </citation>
    <scope>NUCLEOTIDE SEQUENCE [LARGE SCALE GENOMIC DNA]</scope>
    <source>
        <strain evidence="6 7">CBS 121057</strain>
    </source>
</reference>
<evidence type="ECO:0000256" key="4">
    <source>
        <dbReference type="ARBA" id="ARBA00023242"/>
    </source>
</evidence>
<name>A0A319F7W5_ASPSB</name>
<evidence type="ECO:0000256" key="2">
    <source>
        <dbReference type="ARBA" id="ARBA00023125"/>
    </source>
</evidence>
<accession>A0A319F7W5</accession>
<protein>
    <recommendedName>
        <fullName evidence="5">Zn(2)-C6 fungal-type domain-containing protein</fullName>
    </recommendedName>
</protein>
<keyword evidence="3" id="KW-0804">Transcription</keyword>
<dbReference type="InterPro" id="IPR001138">
    <property type="entry name" value="Zn2Cys6_DnaBD"/>
</dbReference>
<evidence type="ECO:0000256" key="3">
    <source>
        <dbReference type="ARBA" id="ARBA00023163"/>
    </source>
</evidence>
<dbReference type="SUPFAM" id="SSF57701">
    <property type="entry name" value="Zn2/Cys6 DNA-binding domain"/>
    <property type="match status" value="1"/>
</dbReference>
<dbReference type="STRING" id="1448318.A0A319F7W5"/>
<evidence type="ECO:0000313" key="7">
    <source>
        <dbReference type="Proteomes" id="UP000248423"/>
    </source>
</evidence>
<organism evidence="6 7">
    <name type="scientific">Aspergillus sclerotiicarbonarius (strain CBS 121057 / IBT 28362)</name>
    <dbReference type="NCBI Taxonomy" id="1448318"/>
    <lineage>
        <taxon>Eukaryota</taxon>
        <taxon>Fungi</taxon>
        <taxon>Dikarya</taxon>
        <taxon>Ascomycota</taxon>
        <taxon>Pezizomycotina</taxon>
        <taxon>Eurotiomycetes</taxon>
        <taxon>Eurotiomycetidae</taxon>
        <taxon>Eurotiales</taxon>
        <taxon>Aspergillaceae</taxon>
        <taxon>Aspergillus</taxon>
        <taxon>Aspergillus subgen. Circumdati</taxon>
    </lineage>
</organism>
<evidence type="ECO:0000256" key="1">
    <source>
        <dbReference type="ARBA" id="ARBA00023015"/>
    </source>
</evidence>
<dbReference type="PANTHER" id="PTHR47784">
    <property type="entry name" value="STEROL UPTAKE CONTROL PROTEIN 2"/>
    <property type="match status" value="1"/>
</dbReference>
<dbReference type="InterPro" id="IPR036864">
    <property type="entry name" value="Zn2-C6_fun-type_DNA-bd_sf"/>
</dbReference>